<comment type="caution">
    <text evidence="1">The sequence shown here is derived from an EMBL/GenBank/DDBJ whole genome shotgun (WGS) entry which is preliminary data.</text>
</comment>
<name>A0AAD5XSP6_9FUNG</name>
<dbReference type="Proteomes" id="UP001211065">
    <property type="component" value="Unassembled WGS sequence"/>
</dbReference>
<dbReference type="AlphaFoldDB" id="A0AAD5XSP6"/>
<keyword evidence="2" id="KW-1185">Reference proteome</keyword>
<reference evidence="1" key="1">
    <citation type="submission" date="2020-05" db="EMBL/GenBank/DDBJ databases">
        <title>Phylogenomic resolution of chytrid fungi.</title>
        <authorList>
            <person name="Stajich J.E."/>
            <person name="Amses K."/>
            <person name="Simmons R."/>
            <person name="Seto K."/>
            <person name="Myers J."/>
            <person name="Bonds A."/>
            <person name="Quandt C.A."/>
            <person name="Barry K."/>
            <person name="Liu P."/>
            <person name="Grigoriev I."/>
            <person name="Longcore J.E."/>
            <person name="James T.Y."/>
        </authorList>
    </citation>
    <scope>NUCLEOTIDE SEQUENCE</scope>
    <source>
        <strain evidence="1">JEL0476</strain>
    </source>
</reference>
<gene>
    <name evidence="1" type="ORF">HK099_000757</name>
</gene>
<accession>A0AAD5XSP6</accession>
<protein>
    <submittedName>
        <fullName evidence="1">Uncharacterized protein</fullName>
    </submittedName>
</protein>
<proteinExistence type="predicted"/>
<sequence length="134" mass="15884">MHKLDYAIEKLTESEAIKILFKRYINFGDRLLIFTLSLFRAYPGFFKPKAHQSQRFKKFNVSSNSENDDSIFNETEVELRFNEEFENVRNNPETYIEGVKNLLYNTVTTAWFNPVKYSVTKVSEVEVKKSHKEK</sequence>
<evidence type="ECO:0000313" key="1">
    <source>
        <dbReference type="EMBL" id="KAJ3205617.1"/>
    </source>
</evidence>
<dbReference type="EMBL" id="JADGJW010001190">
    <property type="protein sequence ID" value="KAJ3205617.1"/>
    <property type="molecule type" value="Genomic_DNA"/>
</dbReference>
<evidence type="ECO:0000313" key="2">
    <source>
        <dbReference type="Proteomes" id="UP001211065"/>
    </source>
</evidence>
<organism evidence="1 2">
    <name type="scientific">Clydaea vesicula</name>
    <dbReference type="NCBI Taxonomy" id="447962"/>
    <lineage>
        <taxon>Eukaryota</taxon>
        <taxon>Fungi</taxon>
        <taxon>Fungi incertae sedis</taxon>
        <taxon>Chytridiomycota</taxon>
        <taxon>Chytridiomycota incertae sedis</taxon>
        <taxon>Chytridiomycetes</taxon>
        <taxon>Lobulomycetales</taxon>
        <taxon>Lobulomycetaceae</taxon>
        <taxon>Clydaea</taxon>
    </lineage>
</organism>